<proteinExistence type="predicted"/>
<reference evidence="2" key="1">
    <citation type="journal article" date="2023" name="Int. J. Syst. Evol. Microbiol.">
        <title>Mesoterricola silvestris gen. nov., sp. nov., Mesoterricola sediminis sp. nov., Geothrix oryzae sp. nov., Geothrix edaphica sp. nov., Geothrix rubra sp. nov., and Geothrix limicola sp. nov., six novel members of Acidobacteriota isolated from soils.</title>
        <authorList>
            <person name="Itoh H."/>
            <person name="Sugisawa Y."/>
            <person name="Mise K."/>
            <person name="Xu Z."/>
            <person name="Kuniyasu M."/>
            <person name="Ushijima N."/>
            <person name="Kawano K."/>
            <person name="Kobayashi E."/>
            <person name="Shiratori Y."/>
            <person name="Masuda Y."/>
            <person name="Senoo K."/>
        </authorList>
    </citation>
    <scope>NUCLEOTIDE SEQUENCE</scope>
    <source>
        <strain evidence="2">W786</strain>
    </source>
</reference>
<gene>
    <name evidence="2" type="ORF">METESE_15020</name>
</gene>
<organism evidence="2 3">
    <name type="scientific">Mesoterricola sediminis</name>
    <dbReference type="NCBI Taxonomy" id="2927980"/>
    <lineage>
        <taxon>Bacteria</taxon>
        <taxon>Pseudomonadati</taxon>
        <taxon>Acidobacteriota</taxon>
        <taxon>Holophagae</taxon>
        <taxon>Holophagales</taxon>
        <taxon>Holophagaceae</taxon>
        <taxon>Mesoterricola</taxon>
    </lineage>
</organism>
<protein>
    <recommendedName>
        <fullName evidence="4">Cytochrome c domain-containing protein</fullName>
    </recommendedName>
</protein>
<evidence type="ECO:0000313" key="2">
    <source>
        <dbReference type="EMBL" id="BDU76544.1"/>
    </source>
</evidence>
<feature type="signal peptide" evidence="1">
    <location>
        <begin position="1"/>
        <end position="20"/>
    </location>
</feature>
<keyword evidence="1" id="KW-0732">Signal</keyword>
<dbReference type="RefSeq" id="WP_243335924.1">
    <property type="nucleotide sequence ID" value="NZ_AP027081.1"/>
</dbReference>
<dbReference type="Proteomes" id="UP001228113">
    <property type="component" value="Chromosome"/>
</dbReference>
<accession>A0AA48GUM5</accession>
<name>A0AA48GUM5_9BACT</name>
<evidence type="ECO:0000313" key="3">
    <source>
        <dbReference type="Proteomes" id="UP001228113"/>
    </source>
</evidence>
<evidence type="ECO:0008006" key="4">
    <source>
        <dbReference type="Google" id="ProtNLM"/>
    </source>
</evidence>
<dbReference type="KEGG" id="msea:METESE_15020"/>
<dbReference type="AlphaFoldDB" id="A0AA48GUM5"/>
<evidence type="ECO:0000256" key="1">
    <source>
        <dbReference type="SAM" id="SignalP"/>
    </source>
</evidence>
<dbReference type="EMBL" id="AP027081">
    <property type="protein sequence ID" value="BDU76544.1"/>
    <property type="molecule type" value="Genomic_DNA"/>
</dbReference>
<sequence>MKRFALSLVVILAAASFASATVKIQAEAKAKDPKVTCKTCHTGMPCTKANLTDEGKKWLPKK</sequence>
<feature type="chain" id="PRO_5041319959" description="Cytochrome c domain-containing protein" evidence="1">
    <location>
        <begin position="21"/>
        <end position="62"/>
    </location>
</feature>
<keyword evidence="3" id="KW-1185">Reference proteome</keyword>